<accession>A0A154MPV7</accession>
<evidence type="ECO:0008006" key="6">
    <source>
        <dbReference type="Google" id="ProtNLM"/>
    </source>
</evidence>
<keyword evidence="1" id="KW-1133">Transmembrane helix</keyword>
<gene>
    <name evidence="3" type="ORF">ATP06_0228600</name>
    <name evidence="2" type="ORF">AVL48_28515</name>
</gene>
<evidence type="ECO:0000313" key="5">
    <source>
        <dbReference type="Proteomes" id="UP000186883"/>
    </source>
</evidence>
<dbReference type="Proteomes" id="UP000186883">
    <property type="component" value="Unassembled WGS sequence"/>
</dbReference>
<proteinExistence type="predicted"/>
<evidence type="ECO:0000313" key="3">
    <source>
        <dbReference type="EMBL" id="OKA05020.1"/>
    </source>
</evidence>
<comment type="caution">
    <text evidence="2">The sequence shown here is derived from an EMBL/GenBank/DDBJ whole genome shotgun (WGS) entry which is preliminary data.</text>
</comment>
<keyword evidence="1" id="KW-0472">Membrane</keyword>
<feature type="transmembrane region" description="Helical" evidence="1">
    <location>
        <begin position="54"/>
        <end position="77"/>
    </location>
</feature>
<keyword evidence="5" id="KW-1185">Reference proteome</keyword>
<keyword evidence="1" id="KW-0812">Transmembrane</keyword>
<dbReference type="EMBL" id="LQCI01000009">
    <property type="protein sequence ID" value="KZB86130.1"/>
    <property type="molecule type" value="Genomic_DNA"/>
</dbReference>
<dbReference type="Proteomes" id="UP000076321">
    <property type="component" value="Unassembled WGS sequence"/>
</dbReference>
<dbReference type="Pfam" id="PF14325">
    <property type="entry name" value="DUF4383"/>
    <property type="match status" value="1"/>
</dbReference>
<organism evidence="2 4">
    <name type="scientific">Amycolatopsis regifaucium</name>
    <dbReference type="NCBI Taxonomy" id="546365"/>
    <lineage>
        <taxon>Bacteria</taxon>
        <taxon>Bacillati</taxon>
        <taxon>Actinomycetota</taxon>
        <taxon>Actinomycetes</taxon>
        <taxon>Pseudonocardiales</taxon>
        <taxon>Pseudonocardiaceae</taxon>
        <taxon>Amycolatopsis</taxon>
    </lineage>
</organism>
<dbReference type="AlphaFoldDB" id="A0A154MPV7"/>
<feature type="transmembrane region" description="Helical" evidence="1">
    <location>
        <begin position="84"/>
        <end position="103"/>
    </location>
</feature>
<dbReference type="EMBL" id="LOBU02000019">
    <property type="protein sequence ID" value="OKA05020.1"/>
    <property type="molecule type" value="Genomic_DNA"/>
</dbReference>
<protein>
    <recommendedName>
        <fullName evidence="6">DUF4383 domain-containing protein</fullName>
    </recommendedName>
</protein>
<sequence length="157" mass="16771">MTRTPTPTRRHPPQVAALAVGAIFLLVGVLGFIPGITTGYAELKFAGHHSEARLFGVFAVSILHNLVHLLFGVVGVLATRKPAASRAFLMIGGGVYLLLWLLGLVIPEDSPGNFIPLNGADDWLHLALGLGMIALGLVTTALERKHGDYPEPDLQHQ</sequence>
<name>A0A154MPV7_9PSEU</name>
<feature type="transmembrane region" description="Helical" evidence="1">
    <location>
        <begin position="123"/>
        <end position="142"/>
    </location>
</feature>
<evidence type="ECO:0000313" key="2">
    <source>
        <dbReference type="EMBL" id="KZB86130.1"/>
    </source>
</evidence>
<evidence type="ECO:0000256" key="1">
    <source>
        <dbReference type="SAM" id="Phobius"/>
    </source>
</evidence>
<dbReference type="OrthoDB" id="572373at2"/>
<reference evidence="2 4" key="1">
    <citation type="submission" date="2015-12" db="EMBL/GenBank/DDBJ databases">
        <title>Amycolatopsis regifaucium genome sequencing and assembly.</title>
        <authorList>
            <person name="Mayilraj S."/>
        </authorList>
    </citation>
    <scope>NUCLEOTIDE SEQUENCE [LARGE SCALE GENOMIC DNA]</scope>
    <source>
        <strain evidence="2 4">GY080</strain>
    </source>
</reference>
<reference evidence="3 5" key="2">
    <citation type="submission" date="2016-11" db="EMBL/GenBank/DDBJ databases">
        <title>Genome sequencing of Amycolatopsis regifaucium.</title>
        <authorList>
            <person name="Mayilraj S."/>
            <person name="Kaur N."/>
        </authorList>
    </citation>
    <scope>NUCLEOTIDE SEQUENCE [LARGE SCALE GENOMIC DNA]</scope>
    <source>
        <strain evidence="3 5">GY080</strain>
    </source>
</reference>
<evidence type="ECO:0000313" key="4">
    <source>
        <dbReference type="Proteomes" id="UP000076321"/>
    </source>
</evidence>
<feature type="transmembrane region" description="Helical" evidence="1">
    <location>
        <begin position="15"/>
        <end position="34"/>
    </location>
</feature>
<dbReference type="RefSeq" id="WP_061982512.1">
    <property type="nucleotide sequence ID" value="NZ_FOPQ01000006.1"/>
</dbReference>